<name>E3BFU1_9VIBR</name>
<dbReference type="AlphaFoldDB" id="E3BFU1"/>
<dbReference type="Proteomes" id="UP000002943">
    <property type="component" value="Unassembled WGS sequence"/>
</dbReference>
<evidence type="ECO:0000313" key="3">
    <source>
        <dbReference type="Proteomes" id="UP000002943"/>
    </source>
</evidence>
<organism evidence="2 3">
    <name type="scientific">Vibrio caribbeanicus ATCC BAA-2122</name>
    <dbReference type="NCBI Taxonomy" id="796620"/>
    <lineage>
        <taxon>Bacteria</taxon>
        <taxon>Pseudomonadati</taxon>
        <taxon>Pseudomonadota</taxon>
        <taxon>Gammaproteobacteria</taxon>
        <taxon>Vibrionales</taxon>
        <taxon>Vibrionaceae</taxon>
        <taxon>Vibrio</taxon>
    </lineage>
</organism>
<dbReference type="Gene3D" id="3.50.50.60">
    <property type="entry name" value="FAD/NAD(P)-binding domain"/>
    <property type="match status" value="1"/>
</dbReference>
<dbReference type="EMBL" id="AEIU01000023">
    <property type="protein sequence ID" value="EFP98098.1"/>
    <property type="molecule type" value="Genomic_DNA"/>
</dbReference>
<dbReference type="InterPro" id="IPR051205">
    <property type="entry name" value="UbiH/COQ6_monooxygenase"/>
</dbReference>
<evidence type="ECO:0000313" key="2">
    <source>
        <dbReference type="EMBL" id="EFP98098.1"/>
    </source>
</evidence>
<dbReference type="SUPFAM" id="SSF51905">
    <property type="entry name" value="FAD/NAD(P)-binding domain"/>
    <property type="match status" value="1"/>
</dbReference>
<dbReference type="GO" id="GO:0008681">
    <property type="term" value="F:2-octaprenyl-6-methoxyphenol hydroxylase activity"/>
    <property type="evidence" value="ECO:0007669"/>
    <property type="project" value="TreeGrafter"/>
</dbReference>
<protein>
    <submittedName>
        <fullName evidence="2">2-octaprenyl-6-methoxyphenyl hydroxylase</fullName>
    </submittedName>
</protein>
<gene>
    <name evidence="2" type="ORF">VIBC2010_00640</name>
</gene>
<proteinExistence type="predicted"/>
<dbReference type="PANTHER" id="PTHR43876">
    <property type="entry name" value="UBIQUINONE BIOSYNTHESIS MONOOXYGENASE COQ6, MITOCHONDRIAL"/>
    <property type="match status" value="1"/>
</dbReference>
<keyword evidence="3" id="KW-1185">Reference proteome</keyword>
<comment type="caution">
    <text evidence="2">The sequence shown here is derived from an EMBL/GenBank/DDBJ whole genome shotgun (WGS) entry which is preliminary data.</text>
</comment>
<reference evidence="2 3" key="1">
    <citation type="journal article" date="2012" name="Int. J. Syst. Evol. Microbiol.">
        <title>Vibrio caribbeanicus sp. nov., isolated from the marine sponge Scleritoderma cyanea.</title>
        <authorList>
            <person name="Hoffmann M."/>
            <person name="Monday S.R."/>
            <person name="Allard M.W."/>
            <person name="Strain E.A."/>
            <person name="Whittaker P."/>
            <person name="Naum M."/>
            <person name="McCarthy P.J."/>
            <person name="Lopez J.V."/>
            <person name="Fischer M."/>
            <person name="Brown E.W."/>
        </authorList>
    </citation>
    <scope>NUCLEOTIDE SEQUENCE [LARGE SCALE GENOMIC DNA]</scope>
    <source>
        <strain evidence="2 3">ATCC BAA-2122</strain>
    </source>
</reference>
<feature type="domain" description="FAD-binding" evidence="1">
    <location>
        <begin position="4"/>
        <end position="193"/>
    </location>
</feature>
<evidence type="ECO:0000259" key="1">
    <source>
        <dbReference type="Pfam" id="PF01494"/>
    </source>
</evidence>
<dbReference type="InterPro" id="IPR002938">
    <property type="entry name" value="FAD-bd"/>
</dbReference>
<dbReference type="PANTHER" id="PTHR43876:SF8">
    <property type="entry name" value="2-OCTAPRENYL-6-METHOXYPHENOL HYDROXYLASE"/>
    <property type="match status" value="1"/>
</dbReference>
<dbReference type="eggNOG" id="COG0654">
    <property type="taxonomic scope" value="Bacteria"/>
</dbReference>
<sequence length="203" mass="22313">MKQFDVIIAGGGMTGMTLALAINAFSQKSLSIAIVEPFSNTQDTHPGFDARCIALAQGTVETLDRMGLWSLIEKLATPIHRIHVSDRGHLGMTDITGEEVNYNTLGFVVELSDIGKLYRHQVELTSNIQVYHHAVSHIERTLENVTVQMGDEHHIQGKLFVAADGTRSDSCRQIGIDCHQHDFGQTAVIANVKTQKKSPRPSV</sequence>
<dbReference type="GO" id="GO:0071949">
    <property type="term" value="F:FAD binding"/>
    <property type="evidence" value="ECO:0007669"/>
    <property type="project" value="InterPro"/>
</dbReference>
<dbReference type="Pfam" id="PF01494">
    <property type="entry name" value="FAD_binding_3"/>
    <property type="match status" value="1"/>
</dbReference>
<dbReference type="STRING" id="796620.VIBC2010_00640"/>
<dbReference type="InterPro" id="IPR036188">
    <property type="entry name" value="FAD/NAD-bd_sf"/>
</dbReference>
<accession>E3BFU1</accession>